<name>A0A1G9Z678_9SPHI</name>
<dbReference type="AlphaFoldDB" id="A0A1G9Z678"/>
<sequence length="36" mass="4087">MLITAFKLEISPPIKGVFQLKYSTGVRILGLTYFQI</sequence>
<dbReference type="Proteomes" id="UP000199226">
    <property type="component" value="Unassembled WGS sequence"/>
</dbReference>
<organism evidence="1 2">
    <name type="scientific">Daejeonella rubra</name>
    <dbReference type="NCBI Taxonomy" id="990371"/>
    <lineage>
        <taxon>Bacteria</taxon>
        <taxon>Pseudomonadati</taxon>
        <taxon>Bacteroidota</taxon>
        <taxon>Sphingobacteriia</taxon>
        <taxon>Sphingobacteriales</taxon>
        <taxon>Sphingobacteriaceae</taxon>
        <taxon>Daejeonella</taxon>
    </lineage>
</organism>
<proteinExistence type="predicted"/>
<evidence type="ECO:0000313" key="2">
    <source>
        <dbReference type="Proteomes" id="UP000199226"/>
    </source>
</evidence>
<dbReference type="STRING" id="990371.SAMN05421813_1591"/>
<reference evidence="2" key="1">
    <citation type="submission" date="2016-10" db="EMBL/GenBank/DDBJ databases">
        <authorList>
            <person name="Varghese N."/>
            <person name="Submissions S."/>
        </authorList>
    </citation>
    <scope>NUCLEOTIDE SEQUENCE [LARGE SCALE GENOMIC DNA]</scope>
    <source>
        <strain evidence="2">DSM 24536</strain>
    </source>
</reference>
<keyword evidence="2" id="KW-1185">Reference proteome</keyword>
<evidence type="ECO:0000313" key="1">
    <source>
        <dbReference type="EMBL" id="SDN17068.1"/>
    </source>
</evidence>
<accession>A0A1G9Z678</accession>
<dbReference type="EMBL" id="FNHH01000059">
    <property type="protein sequence ID" value="SDN17068.1"/>
    <property type="molecule type" value="Genomic_DNA"/>
</dbReference>
<gene>
    <name evidence="1" type="ORF">SAMN05421813_1591</name>
</gene>
<protein>
    <submittedName>
        <fullName evidence="1">Uncharacterized protein</fullName>
    </submittedName>
</protein>